<evidence type="ECO:0000313" key="4">
    <source>
        <dbReference type="Proteomes" id="UP001220964"/>
    </source>
</evidence>
<evidence type="ECO:0000259" key="2">
    <source>
        <dbReference type="PROSITE" id="PS01148"/>
    </source>
</evidence>
<comment type="caution">
    <text evidence="3">The sequence shown here is derived from an EMBL/GenBank/DDBJ whole genome shotgun (WGS) entry which is preliminary data.</text>
</comment>
<dbReference type="CDD" id="cd00291">
    <property type="entry name" value="SirA_YedF_YeeD"/>
    <property type="match status" value="1"/>
</dbReference>
<dbReference type="Proteomes" id="UP001220964">
    <property type="component" value="Unassembled WGS sequence"/>
</dbReference>
<dbReference type="EMBL" id="JARGYC010000048">
    <property type="protein sequence ID" value="MDF0602357.1"/>
    <property type="molecule type" value="Genomic_DNA"/>
</dbReference>
<dbReference type="PANTHER" id="PTHR33279">
    <property type="entry name" value="SULFUR CARRIER PROTEIN YEDF-RELATED"/>
    <property type="match status" value="1"/>
</dbReference>
<proteinExistence type="inferred from homology"/>
<evidence type="ECO:0000313" key="3">
    <source>
        <dbReference type="EMBL" id="MDF0602357.1"/>
    </source>
</evidence>
<dbReference type="InterPro" id="IPR001455">
    <property type="entry name" value="TusA-like"/>
</dbReference>
<organism evidence="3 4">
    <name type="scientific">Psychromarinibacter sediminicola</name>
    <dbReference type="NCBI Taxonomy" id="3033385"/>
    <lineage>
        <taxon>Bacteria</taxon>
        <taxon>Pseudomonadati</taxon>
        <taxon>Pseudomonadota</taxon>
        <taxon>Alphaproteobacteria</taxon>
        <taxon>Rhodobacterales</taxon>
        <taxon>Paracoccaceae</taxon>
        <taxon>Psychromarinibacter</taxon>
    </lineage>
</organism>
<keyword evidence="4" id="KW-1185">Reference proteome</keyword>
<feature type="domain" description="UPF0033" evidence="2">
    <location>
        <begin position="7"/>
        <end position="31"/>
    </location>
</feature>
<dbReference type="RefSeq" id="WP_275568486.1">
    <property type="nucleotide sequence ID" value="NZ_JARGYC010000048.1"/>
</dbReference>
<dbReference type="Pfam" id="PF01206">
    <property type="entry name" value="TusA"/>
    <property type="match status" value="1"/>
</dbReference>
<dbReference type="InterPro" id="IPR036868">
    <property type="entry name" value="TusA-like_sf"/>
</dbReference>
<dbReference type="SUPFAM" id="SSF64307">
    <property type="entry name" value="SirA-like"/>
    <property type="match status" value="1"/>
</dbReference>
<gene>
    <name evidence="3" type="ORF">P1J78_16585</name>
</gene>
<protein>
    <submittedName>
        <fullName evidence="3">Sulfurtransferase TusA family protein</fullName>
    </submittedName>
</protein>
<dbReference type="AlphaFoldDB" id="A0AAE3NXB3"/>
<sequence>MTPDEEIDARGLICPLPVLRLRKVLQGLADGAVVRMLADDPVAVVDVPHFCAEQGHALIASEPAGDAQRYVVRKGG</sequence>
<comment type="similarity">
    <text evidence="1">Belongs to the sulfur carrier protein TusA family.</text>
</comment>
<dbReference type="PANTHER" id="PTHR33279:SF2">
    <property type="entry name" value="SULFUR CARRIER PROTEIN TUSA"/>
    <property type="match status" value="1"/>
</dbReference>
<dbReference type="PROSITE" id="PS01148">
    <property type="entry name" value="UPF0033"/>
    <property type="match status" value="1"/>
</dbReference>
<accession>A0AAE3NXB3</accession>
<evidence type="ECO:0000256" key="1">
    <source>
        <dbReference type="ARBA" id="ARBA00008984"/>
    </source>
</evidence>
<dbReference type="Gene3D" id="3.30.110.40">
    <property type="entry name" value="TusA-like domain"/>
    <property type="match status" value="1"/>
</dbReference>
<name>A0AAE3NXB3_9RHOB</name>
<reference evidence="3" key="1">
    <citation type="submission" date="2023-03" db="EMBL/GenBank/DDBJ databases">
        <title>Multiphase analysis and comparison of six strains from genera Psychromarinibacter, Lutimaribacter, and Maritimibacter, including a novel species: Psychromarinibacter sediminicola sp. nov.</title>
        <authorList>
            <person name="Wang Y.-H."/>
            <person name="Ye M.-Q."/>
            <person name="Du Z.-J."/>
        </authorList>
    </citation>
    <scope>NUCLEOTIDE SEQUENCE</scope>
    <source>
        <strain evidence="3">C21-152</strain>
    </source>
</reference>